<dbReference type="Pfam" id="PF10248">
    <property type="entry name" value="Mlf1IP"/>
    <property type="match status" value="1"/>
</dbReference>
<comment type="similarity">
    <text evidence="2">Belongs to the MLF family.</text>
</comment>
<gene>
    <name evidence="6" type="primary">LOC110702593</name>
</gene>
<dbReference type="GeneID" id="110702593"/>
<evidence type="ECO:0000256" key="3">
    <source>
        <dbReference type="ARBA" id="ARBA00022490"/>
    </source>
</evidence>
<reference evidence="6" key="1">
    <citation type="journal article" date="2017" name="Nature">
        <title>The genome of Chenopodium quinoa.</title>
        <authorList>
            <person name="Jarvis D.E."/>
            <person name="Ho Y.S."/>
            <person name="Lightfoot D.J."/>
            <person name="Schmoeckel S.M."/>
            <person name="Li B."/>
            <person name="Borm T.J.A."/>
            <person name="Ohyanagi H."/>
            <person name="Mineta K."/>
            <person name="Michell C.T."/>
            <person name="Saber N."/>
            <person name="Kharbatia N.M."/>
            <person name="Rupper R.R."/>
            <person name="Sharp A.R."/>
            <person name="Dally N."/>
            <person name="Boughton B.A."/>
            <person name="Woo Y.H."/>
            <person name="Gao G."/>
            <person name="Schijlen E.G.W.M."/>
            <person name="Guo X."/>
            <person name="Momin A.A."/>
            <person name="Negrao S."/>
            <person name="Al-Babili S."/>
            <person name="Gehring C."/>
            <person name="Roessner U."/>
            <person name="Jung C."/>
            <person name="Murphy K."/>
            <person name="Arold S.T."/>
            <person name="Gojobori T."/>
            <person name="van der Linden C.G."/>
            <person name="van Loo E.N."/>
            <person name="Jellen E.N."/>
            <person name="Maughan P.J."/>
            <person name="Tester M."/>
        </authorList>
    </citation>
    <scope>NUCLEOTIDE SEQUENCE [LARGE SCALE GENOMIC DNA]</scope>
    <source>
        <strain evidence="6">cv. PI 614886</strain>
    </source>
</reference>
<feature type="compositionally biased region" description="Polar residues" evidence="5">
    <location>
        <begin position="306"/>
        <end position="319"/>
    </location>
</feature>
<keyword evidence="7" id="KW-1185">Reference proteome</keyword>
<reference evidence="6" key="2">
    <citation type="submission" date="2021-03" db="UniProtKB">
        <authorList>
            <consortium name="EnsemblPlants"/>
        </authorList>
    </citation>
    <scope>IDENTIFICATION</scope>
</reference>
<dbReference type="OrthoDB" id="8707547at2759"/>
<keyword evidence="3" id="KW-0963">Cytoplasm</keyword>
<feature type="region of interest" description="Disordered" evidence="5">
    <location>
        <begin position="271"/>
        <end position="345"/>
    </location>
</feature>
<evidence type="ECO:0000256" key="1">
    <source>
        <dbReference type="ARBA" id="ARBA00004496"/>
    </source>
</evidence>
<dbReference type="GO" id="GO:0005737">
    <property type="term" value="C:cytoplasm"/>
    <property type="evidence" value="ECO:0007669"/>
    <property type="project" value="UniProtKB-SubCell"/>
</dbReference>
<dbReference type="AlphaFoldDB" id="A0A803LR09"/>
<protein>
    <recommendedName>
        <fullName evidence="8">Glycine-rich protein</fullName>
    </recommendedName>
</protein>
<sequence length="345" mass="37523">MDGRGGRNSFFDPFAGFGGFGGMGGHPSMLSSGFGGMGGHQSMLSSVFGGRDPFDDPFFTRPFGSPFGSMFETGLFGGNGNPFTGTHPAGFIQQQEPQPNKRRGPVIEELNSDDEHGEEDGAKKTEDNHRRKHSRLASERYIEISDDETDDGKNKHIQPRNEVNNRMNYLQPPSQSQCYTFQSSTVSYGGANGAYYTKSSTKRAGSDGVMFEEFKEADSTTGQANHRISRGLHNKGHTLARKLNSDGRVDTRQTLHNLNEDELDGFENAWEGSSGRHLTGGRLRLDGGNSEAGSSGQAYRQGWALPSSQHQGNHSSVPIGNNAAAHMQQTGRRATDRGLNGRMRG</sequence>
<evidence type="ECO:0000313" key="6">
    <source>
        <dbReference type="EnsemblPlants" id="AUR62017388-RA:cds"/>
    </source>
</evidence>
<dbReference type="InterPro" id="IPR019376">
    <property type="entry name" value="Myeloid_leukemia_factor"/>
</dbReference>
<organism evidence="6 7">
    <name type="scientific">Chenopodium quinoa</name>
    <name type="common">Quinoa</name>
    <dbReference type="NCBI Taxonomy" id="63459"/>
    <lineage>
        <taxon>Eukaryota</taxon>
        <taxon>Viridiplantae</taxon>
        <taxon>Streptophyta</taxon>
        <taxon>Embryophyta</taxon>
        <taxon>Tracheophyta</taxon>
        <taxon>Spermatophyta</taxon>
        <taxon>Magnoliopsida</taxon>
        <taxon>eudicotyledons</taxon>
        <taxon>Gunneridae</taxon>
        <taxon>Pentapetalae</taxon>
        <taxon>Caryophyllales</taxon>
        <taxon>Chenopodiaceae</taxon>
        <taxon>Chenopodioideae</taxon>
        <taxon>Atripliceae</taxon>
        <taxon>Chenopodium</taxon>
    </lineage>
</organism>
<evidence type="ECO:0000256" key="5">
    <source>
        <dbReference type="SAM" id="MobiDB-lite"/>
    </source>
</evidence>
<dbReference type="KEGG" id="cqi:110702593"/>
<evidence type="ECO:0000313" key="7">
    <source>
        <dbReference type="Proteomes" id="UP000596660"/>
    </source>
</evidence>
<accession>A0A803LR09</accession>
<evidence type="ECO:0008006" key="8">
    <source>
        <dbReference type="Google" id="ProtNLM"/>
    </source>
</evidence>
<dbReference type="PANTHER" id="PTHR13105">
    <property type="entry name" value="MYELOID LEUKEMIA FACTOR"/>
    <property type="match status" value="1"/>
</dbReference>
<evidence type="ECO:0000256" key="4">
    <source>
        <dbReference type="ARBA" id="ARBA00022553"/>
    </source>
</evidence>
<proteinExistence type="inferred from homology"/>
<dbReference type="Gramene" id="AUR62017388-RA">
    <property type="protein sequence ID" value="AUR62017388-RA:cds"/>
    <property type="gene ID" value="AUR62017388"/>
</dbReference>
<evidence type="ECO:0000256" key="2">
    <source>
        <dbReference type="ARBA" id="ARBA00008332"/>
    </source>
</evidence>
<dbReference type="RefSeq" id="XP_021736019.1">
    <property type="nucleotide sequence ID" value="XM_021880327.1"/>
</dbReference>
<dbReference type="Proteomes" id="UP000596660">
    <property type="component" value="Unplaced"/>
</dbReference>
<name>A0A803LR09_CHEQI</name>
<dbReference type="OMA" id="NPRKQGR"/>
<feature type="compositionally biased region" description="Basic and acidic residues" evidence="5">
    <location>
        <begin position="119"/>
        <end position="129"/>
    </location>
</feature>
<keyword evidence="4" id="KW-0597">Phosphoprotein</keyword>
<comment type="subcellular location">
    <subcellularLocation>
        <location evidence="1">Cytoplasm</location>
    </subcellularLocation>
</comment>
<feature type="region of interest" description="Disordered" evidence="5">
    <location>
        <begin position="81"/>
        <end position="138"/>
    </location>
</feature>
<dbReference type="EnsemblPlants" id="AUR62017388-RA">
    <property type="protein sequence ID" value="AUR62017388-RA:cds"/>
    <property type="gene ID" value="AUR62017388"/>
</dbReference>